<proteinExistence type="predicted"/>
<dbReference type="EMBL" id="UINC01005384">
    <property type="protein sequence ID" value="SVA20986.1"/>
    <property type="molecule type" value="Genomic_DNA"/>
</dbReference>
<organism evidence="1">
    <name type="scientific">marine metagenome</name>
    <dbReference type="NCBI Taxonomy" id="408172"/>
    <lineage>
        <taxon>unclassified sequences</taxon>
        <taxon>metagenomes</taxon>
        <taxon>ecological metagenomes</taxon>
    </lineage>
</organism>
<accession>A0A381TY82</accession>
<dbReference type="AlphaFoldDB" id="A0A381TY82"/>
<sequence length="23" mass="2672">MNGCFIKLIPAQQVLQHIQQAKY</sequence>
<protein>
    <submittedName>
        <fullName evidence="1">Uncharacterized protein</fullName>
    </submittedName>
</protein>
<reference evidence="1" key="1">
    <citation type="submission" date="2018-05" db="EMBL/GenBank/DDBJ databases">
        <authorList>
            <person name="Lanie J.A."/>
            <person name="Ng W.-L."/>
            <person name="Kazmierczak K.M."/>
            <person name="Andrzejewski T.M."/>
            <person name="Davidsen T.M."/>
            <person name="Wayne K.J."/>
            <person name="Tettelin H."/>
            <person name="Glass J.I."/>
            <person name="Rusch D."/>
            <person name="Podicherti R."/>
            <person name="Tsui H.-C.T."/>
            <person name="Winkler M.E."/>
        </authorList>
    </citation>
    <scope>NUCLEOTIDE SEQUENCE</scope>
</reference>
<gene>
    <name evidence="1" type="ORF">METZ01_LOCUS73840</name>
</gene>
<name>A0A381TY82_9ZZZZ</name>
<evidence type="ECO:0000313" key="1">
    <source>
        <dbReference type="EMBL" id="SVA20986.1"/>
    </source>
</evidence>